<evidence type="ECO:0000256" key="4">
    <source>
        <dbReference type="ARBA" id="ARBA00022525"/>
    </source>
</evidence>
<dbReference type="GO" id="GO:0004623">
    <property type="term" value="F:phospholipase A2 activity"/>
    <property type="evidence" value="ECO:0007669"/>
    <property type="project" value="UniProtKB-EC"/>
</dbReference>
<feature type="region of interest" description="Disordered" evidence="10">
    <location>
        <begin position="278"/>
        <end position="308"/>
    </location>
</feature>
<evidence type="ECO:0000256" key="8">
    <source>
        <dbReference type="ARBA" id="ARBA00023098"/>
    </source>
</evidence>
<feature type="compositionally biased region" description="Basic and acidic residues" evidence="10">
    <location>
        <begin position="368"/>
        <end position="377"/>
    </location>
</feature>
<dbReference type="GO" id="GO:0050482">
    <property type="term" value="P:arachidonate secretion"/>
    <property type="evidence" value="ECO:0007669"/>
    <property type="project" value="InterPro"/>
</dbReference>
<dbReference type="GO" id="GO:0046872">
    <property type="term" value="F:metal ion binding"/>
    <property type="evidence" value="ECO:0007669"/>
    <property type="project" value="UniProtKB-KW"/>
</dbReference>
<keyword evidence="14" id="KW-1185">Reference proteome</keyword>
<proteinExistence type="predicted"/>
<evidence type="ECO:0000259" key="12">
    <source>
        <dbReference type="SMART" id="SM00085"/>
    </source>
</evidence>
<dbReference type="AlphaFoldDB" id="A0AAV2IZP8"/>
<feature type="region of interest" description="Disordered" evidence="10">
    <location>
        <begin position="326"/>
        <end position="441"/>
    </location>
</feature>
<feature type="compositionally biased region" description="Polar residues" evidence="10">
    <location>
        <begin position="392"/>
        <end position="423"/>
    </location>
</feature>
<comment type="subcellular location">
    <subcellularLocation>
        <location evidence="2">Secreted</location>
    </subcellularLocation>
</comment>
<dbReference type="SMART" id="SM00085">
    <property type="entry name" value="PA2c"/>
    <property type="match status" value="1"/>
</dbReference>
<evidence type="ECO:0000256" key="1">
    <source>
        <dbReference type="ARBA" id="ARBA00001913"/>
    </source>
</evidence>
<feature type="compositionally biased region" description="Low complexity" evidence="10">
    <location>
        <begin position="288"/>
        <end position="306"/>
    </location>
</feature>
<feature type="compositionally biased region" description="Basic and acidic residues" evidence="10">
    <location>
        <begin position="333"/>
        <end position="342"/>
    </location>
</feature>
<keyword evidence="11" id="KW-0732">Signal</keyword>
<dbReference type="PANTHER" id="PTHR12253">
    <property type="entry name" value="RH14732P"/>
    <property type="match status" value="1"/>
</dbReference>
<keyword evidence="9" id="KW-1015">Disulfide bond</keyword>
<dbReference type="EMBL" id="OZ035832">
    <property type="protein sequence ID" value="CAL1570749.1"/>
    <property type="molecule type" value="Genomic_DNA"/>
</dbReference>
<feature type="chain" id="PRO_5043506053" description="phospholipase A2" evidence="11">
    <location>
        <begin position="20"/>
        <end position="441"/>
    </location>
</feature>
<evidence type="ECO:0000313" key="13">
    <source>
        <dbReference type="EMBL" id="CAL1570749.1"/>
    </source>
</evidence>
<keyword evidence="4" id="KW-0964">Secreted</keyword>
<evidence type="ECO:0000256" key="3">
    <source>
        <dbReference type="ARBA" id="ARBA00013278"/>
    </source>
</evidence>
<feature type="compositionally biased region" description="Basic and acidic residues" evidence="10">
    <location>
        <begin position="424"/>
        <end position="441"/>
    </location>
</feature>
<comment type="cofactor">
    <cofactor evidence="1">
        <name>Ca(2+)</name>
        <dbReference type="ChEBI" id="CHEBI:29108"/>
    </cofactor>
</comment>
<protein>
    <recommendedName>
        <fullName evidence="3">phospholipase A2</fullName>
        <ecNumber evidence="3">3.1.1.4</ecNumber>
    </recommendedName>
</protein>
<dbReference type="EC" id="3.1.1.4" evidence="3"/>
<evidence type="ECO:0000256" key="5">
    <source>
        <dbReference type="ARBA" id="ARBA00022723"/>
    </source>
</evidence>
<dbReference type="SUPFAM" id="SSF48619">
    <property type="entry name" value="Phospholipase A2, PLA2"/>
    <property type="match status" value="1"/>
</dbReference>
<keyword evidence="5" id="KW-0479">Metal-binding</keyword>
<dbReference type="CDD" id="cd04704">
    <property type="entry name" value="PLA2_bee_venom_like"/>
    <property type="match status" value="1"/>
</dbReference>
<keyword evidence="7" id="KW-0106">Calcium</keyword>
<feature type="compositionally biased region" description="Basic residues" evidence="10">
    <location>
        <begin position="343"/>
        <end position="367"/>
    </location>
</feature>
<feature type="domain" description="Phospholipase A2-like central" evidence="12">
    <location>
        <begin position="123"/>
        <end position="246"/>
    </location>
</feature>
<evidence type="ECO:0000256" key="9">
    <source>
        <dbReference type="ARBA" id="ARBA00023157"/>
    </source>
</evidence>
<dbReference type="InterPro" id="IPR036444">
    <property type="entry name" value="PLipase_A2_dom_sf"/>
</dbReference>
<evidence type="ECO:0000256" key="7">
    <source>
        <dbReference type="ARBA" id="ARBA00022837"/>
    </source>
</evidence>
<dbReference type="PROSITE" id="PS00118">
    <property type="entry name" value="PA2_HIS"/>
    <property type="match status" value="1"/>
</dbReference>
<name>A0AAV2IZP8_KNICA</name>
<gene>
    <name evidence="13" type="ORF">KC01_LOCUS2979</name>
</gene>
<dbReference type="Gene3D" id="1.20.90.10">
    <property type="entry name" value="Phospholipase A2 domain"/>
    <property type="match status" value="1"/>
</dbReference>
<organism evidence="13 14">
    <name type="scientific">Knipowitschia caucasica</name>
    <name type="common">Caucasian dwarf goby</name>
    <name type="synonym">Pomatoschistus caucasicus</name>
    <dbReference type="NCBI Taxonomy" id="637954"/>
    <lineage>
        <taxon>Eukaryota</taxon>
        <taxon>Metazoa</taxon>
        <taxon>Chordata</taxon>
        <taxon>Craniata</taxon>
        <taxon>Vertebrata</taxon>
        <taxon>Euteleostomi</taxon>
        <taxon>Actinopterygii</taxon>
        <taxon>Neopterygii</taxon>
        <taxon>Teleostei</taxon>
        <taxon>Neoteleostei</taxon>
        <taxon>Acanthomorphata</taxon>
        <taxon>Gobiaria</taxon>
        <taxon>Gobiiformes</taxon>
        <taxon>Gobioidei</taxon>
        <taxon>Gobiidae</taxon>
        <taxon>Gobiinae</taxon>
        <taxon>Knipowitschia</taxon>
    </lineage>
</organism>
<dbReference type="GO" id="GO:0006644">
    <property type="term" value="P:phospholipid metabolic process"/>
    <property type="evidence" value="ECO:0007669"/>
    <property type="project" value="InterPro"/>
</dbReference>
<dbReference type="InterPro" id="IPR033113">
    <property type="entry name" value="PLA2_histidine"/>
</dbReference>
<feature type="signal peptide" evidence="11">
    <location>
        <begin position="1"/>
        <end position="19"/>
    </location>
</feature>
<dbReference type="InterPro" id="IPR016090">
    <property type="entry name" value="PLA2-like_dom"/>
</dbReference>
<dbReference type="FunFam" id="1.20.90.10:FF:000002">
    <property type="entry name" value="Phospholipase A2 group III"/>
    <property type="match status" value="1"/>
</dbReference>
<dbReference type="Proteomes" id="UP001497482">
    <property type="component" value="Chromosome 10"/>
</dbReference>
<sequence length="441" mass="48897">MWSVLLVFLSSLDRNLVKGGLVSSALDAKKLNKETFCFKVSSLEGNVLYEVSNGVEVVRSLMSAAGSLVDCSISEAPEQVAAFTRECKTGQGETTTEKPVPAPYGETKLQCERYQQSAELSDKDQVHKRTRRGFTYPGTLWCGAGNMADNYNQLGDFADTDSCCRTHDHCPHVIHAFSSNFGYTNFKWHSISHCDCDEALKACLRKVNDTSSRVVGQAFFNVIEAPCFNLAYEEQCVERHWYGLCKRFEKRPIAMLIDAVPYDFGGIDVIDELTVAPSREKESNKSGEQVQPEPSSQSPVTSSSEEPSLKNVMTAAEDFIKVLATVSTSQSSTEDKDAQSTEKKKKKTSQKKKKTKKPKGKGKKKKQKQDTVVKMEDNSAVPLTSPKEEGATNLSNFLSKSQMGRASSKISTRNHIFNITATGTRDHEHTRKTTHSEHTSQ</sequence>
<evidence type="ECO:0000313" key="14">
    <source>
        <dbReference type="Proteomes" id="UP001497482"/>
    </source>
</evidence>
<evidence type="ECO:0000256" key="6">
    <source>
        <dbReference type="ARBA" id="ARBA00022801"/>
    </source>
</evidence>
<reference evidence="13 14" key="1">
    <citation type="submission" date="2024-04" db="EMBL/GenBank/DDBJ databases">
        <authorList>
            <person name="Waldvogel A.-M."/>
            <person name="Schoenle A."/>
        </authorList>
    </citation>
    <scope>NUCLEOTIDE SEQUENCE [LARGE SCALE GENOMIC DNA]</scope>
</reference>
<keyword evidence="6" id="KW-0378">Hydrolase</keyword>
<evidence type="ECO:0000256" key="2">
    <source>
        <dbReference type="ARBA" id="ARBA00004613"/>
    </source>
</evidence>
<dbReference type="GO" id="GO:0005576">
    <property type="term" value="C:extracellular region"/>
    <property type="evidence" value="ECO:0007669"/>
    <property type="project" value="UniProtKB-SubCell"/>
</dbReference>
<keyword evidence="8" id="KW-0443">Lipid metabolism</keyword>
<evidence type="ECO:0000256" key="11">
    <source>
        <dbReference type="SAM" id="SignalP"/>
    </source>
</evidence>
<evidence type="ECO:0000256" key="10">
    <source>
        <dbReference type="SAM" id="MobiDB-lite"/>
    </source>
</evidence>
<dbReference type="Pfam" id="PF05826">
    <property type="entry name" value="Phospholip_A2_2"/>
    <property type="match status" value="1"/>
</dbReference>
<accession>A0AAV2IZP8</accession>